<gene>
    <name evidence="2" type="ORF">V1264_023351</name>
</gene>
<evidence type="ECO:0000313" key="3">
    <source>
        <dbReference type="Proteomes" id="UP001374579"/>
    </source>
</evidence>
<organism evidence="2 3">
    <name type="scientific">Littorina saxatilis</name>
    <dbReference type="NCBI Taxonomy" id="31220"/>
    <lineage>
        <taxon>Eukaryota</taxon>
        <taxon>Metazoa</taxon>
        <taxon>Spiralia</taxon>
        <taxon>Lophotrochozoa</taxon>
        <taxon>Mollusca</taxon>
        <taxon>Gastropoda</taxon>
        <taxon>Caenogastropoda</taxon>
        <taxon>Littorinimorpha</taxon>
        <taxon>Littorinoidea</taxon>
        <taxon>Littorinidae</taxon>
        <taxon>Littorina</taxon>
    </lineage>
</organism>
<accession>A0AAN9B9D8</accession>
<feature type="compositionally biased region" description="Polar residues" evidence="1">
    <location>
        <begin position="214"/>
        <end position="224"/>
    </location>
</feature>
<feature type="region of interest" description="Disordered" evidence="1">
    <location>
        <begin position="214"/>
        <end position="263"/>
    </location>
</feature>
<name>A0AAN9B9D8_9CAEN</name>
<feature type="compositionally biased region" description="Basic and acidic residues" evidence="1">
    <location>
        <begin position="75"/>
        <end position="85"/>
    </location>
</feature>
<comment type="caution">
    <text evidence="2">The sequence shown here is derived from an EMBL/GenBank/DDBJ whole genome shotgun (WGS) entry which is preliminary data.</text>
</comment>
<dbReference type="AlphaFoldDB" id="A0AAN9B9D8"/>
<dbReference type="EMBL" id="JBAMIC010000011">
    <property type="protein sequence ID" value="KAK7100389.1"/>
    <property type="molecule type" value="Genomic_DNA"/>
</dbReference>
<proteinExistence type="predicted"/>
<evidence type="ECO:0000256" key="1">
    <source>
        <dbReference type="SAM" id="MobiDB-lite"/>
    </source>
</evidence>
<feature type="region of interest" description="Disordered" evidence="1">
    <location>
        <begin position="73"/>
        <end position="107"/>
    </location>
</feature>
<reference evidence="2 3" key="1">
    <citation type="submission" date="2024-02" db="EMBL/GenBank/DDBJ databases">
        <title>Chromosome-scale genome assembly of the rough periwinkle Littorina saxatilis.</title>
        <authorList>
            <person name="De Jode A."/>
            <person name="Faria R."/>
            <person name="Formenti G."/>
            <person name="Sims Y."/>
            <person name="Smith T.P."/>
            <person name="Tracey A."/>
            <person name="Wood J.M.D."/>
            <person name="Zagrodzka Z.B."/>
            <person name="Johannesson K."/>
            <person name="Butlin R.K."/>
            <person name="Leder E.H."/>
        </authorList>
    </citation>
    <scope>NUCLEOTIDE SEQUENCE [LARGE SCALE GENOMIC DNA]</scope>
    <source>
        <strain evidence="2">Snail1</strain>
        <tissue evidence="2">Muscle</tissue>
    </source>
</reference>
<protein>
    <submittedName>
        <fullName evidence="2">Uncharacterized protein</fullName>
    </submittedName>
</protein>
<feature type="compositionally biased region" description="Polar residues" evidence="1">
    <location>
        <begin position="253"/>
        <end position="263"/>
    </location>
</feature>
<evidence type="ECO:0000313" key="2">
    <source>
        <dbReference type="EMBL" id="KAK7100389.1"/>
    </source>
</evidence>
<sequence>MGSDVTLSHTIDDDITFERVRHMPKRTHFVSTHRKLSWQYDREMKQHERDKRVSHMEMSRAKTAMAEKFGRLQNAKREMDSRKSVSAEGGRGAGDLNRDSVSMSSPCLPETIRSQQAESSNPVSAMKHSQSASCFPHTSTIPEDTAVSETATFEAASSKVHTVMAAKPSDAQPARSGRRATIVEGVREEGSKLPAHLARRFSQFMDSTSGLLMSVQNDWMNRSGSRTRRESEKKDTEDEDDESMSQSVSDVQNQSIPENETFE</sequence>
<feature type="compositionally biased region" description="Basic and acidic residues" evidence="1">
    <location>
        <begin position="227"/>
        <end position="236"/>
    </location>
</feature>
<keyword evidence="3" id="KW-1185">Reference proteome</keyword>
<dbReference type="Proteomes" id="UP001374579">
    <property type="component" value="Unassembled WGS sequence"/>
</dbReference>